<dbReference type="RefSeq" id="WP_370397313.1">
    <property type="nucleotide sequence ID" value="NZ_JALBUT010000007.1"/>
</dbReference>
<dbReference type="Gene3D" id="1.10.10.10">
    <property type="entry name" value="Winged helix-like DNA-binding domain superfamily/Winged helix DNA-binding domain"/>
    <property type="match status" value="1"/>
</dbReference>
<evidence type="ECO:0000313" key="3">
    <source>
        <dbReference type="Proteomes" id="UP001275932"/>
    </source>
</evidence>
<dbReference type="InterPro" id="IPR000944">
    <property type="entry name" value="Tscrpt_reg_Rrf2"/>
</dbReference>
<evidence type="ECO:0000256" key="1">
    <source>
        <dbReference type="ARBA" id="ARBA00023125"/>
    </source>
</evidence>
<reference evidence="2 3" key="1">
    <citation type="submission" date="2022-03" db="EMBL/GenBank/DDBJ databases">
        <title>Novel taxa within the pig intestine.</title>
        <authorList>
            <person name="Wylensek D."/>
            <person name="Bishof K."/>
            <person name="Afrizal A."/>
            <person name="Clavel T."/>
        </authorList>
    </citation>
    <scope>NUCLEOTIDE SEQUENCE [LARGE SCALE GENOMIC DNA]</scope>
    <source>
        <strain evidence="2 3">CLA-KB-P66</strain>
    </source>
</reference>
<dbReference type="Pfam" id="PF02082">
    <property type="entry name" value="Rrf2"/>
    <property type="match status" value="1"/>
</dbReference>
<dbReference type="EMBL" id="JALBUT010000007">
    <property type="protein sequence ID" value="MDX8415860.1"/>
    <property type="molecule type" value="Genomic_DNA"/>
</dbReference>
<dbReference type="NCBIfam" id="TIGR00738">
    <property type="entry name" value="rrf2_super"/>
    <property type="match status" value="1"/>
</dbReference>
<comment type="caution">
    <text evidence="2">The sequence shown here is derived from an EMBL/GenBank/DDBJ whole genome shotgun (WGS) entry which is preliminary data.</text>
</comment>
<sequence length="142" mass="16007">MKISTKGRYGLRIMLDLARNDGETPRMISDICKSQGLSNKYVSRLIIELRKAGMISSVRGAKGGYKIKRLPKHITLLEIIETMEGPLSIVDCVGCPKKCKKSANCSAREIWSEANEKIRREFESITLQDILNRQDNAADYCI</sequence>
<dbReference type="Proteomes" id="UP001275932">
    <property type="component" value="Unassembled WGS sequence"/>
</dbReference>
<keyword evidence="3" id="KW-1185">Reference proteome</keyword>
<dbReference type="PROSITE" id="PS51197">
    <property type="entry name" value="HTH_RRF2_2"/>
    <property type="match status" value="1"/>
</dbReference>
<dbReference type="PANTHER" id="PTHR33221:SF5">
    <property type="entry name" value="HTH-TYPE TRANSCRIPTIONAL REGULATOR ISCR"/>
    <property type="match status" value="1"/>
</dbReference>
<dbReference type="InterPro" id="IPR036390">
    <property type="entry name" value="WH_DNA-bd_sf"/>
</dbReference>
<gene>
    <name evidence="2" type="ORF">MOX91_06690</name>
</gene>
<dbReference type="InterPro" id="IPR036388">
    <property type="entry name" value="WH-like_DNA-bd_sf"/>
</dbReference>
<organism evidence="2 3">
    <name type="scientific">Intestinicryptomonas porci</name>
    <dbReference type="NCBI Taxonomy" id="2926320"/>
    <lineage>
        <taxon>Bacteria</taxon>
        <taxon>Pseudomonadati</taxon>
        <taxon>Verrucomicrobiota</taxon>
        <taxon>Opitutia</taxon>
        <taxon>Opitutales</taxon>
        <taxon>Intestinicryptomonaceae</taxon>
        <taxon>Intestinicryptomonas</taxon>
    </lineage>
</organism>
<proteinExistence type="predicted"/>
<dbReference type="SUPFAM" id="SSF46785">
    <property type="entry name" value="Winged helix' DNA-binding domain"/>
    <property type="match status" value="1"/>
</dbReference>
<dbReference type="PANTHER" id="PTHR33221">
    <property type="entry name" value="WINGED HELIX-TURN-HELIX TRANSCRIPTIONAL REGULATOR, RRF2 FAMILY"/>
    <property type="match status" value="1"/>
</dbReference>
<evidence type="ECO:0000313" key="2">
    <source>
        <dbReference type="EMBL" id="MDX8415860.1"/>
    </source>
</evidence>
<accession>A0ABU4WH34</accession>
<protein>
    <submittedName>
        <fullName evidence="2">Rrf2 family transcriptional regulator</fullName>
    </submittedName>
</protein>
<keyword evidence="1" id="KW-0238">DNA-binding</keyword>
<name>A0ABU4WH34_9BACT</name>